<feature type="signal peptide" evidence="3">
    <location>
        <begin position="1"/>
        <end position="20"/>
    </location>
</feature>
<reference evidence="8" key="1">
    <citation type="submission" date="2010-07" db="EMBL/GenBank/DDBJ databases">
        <title>The genome sequence of Gaeumannomyces graminis var. tritici strain R3-111a-1.</title>
        <authorList>
            <consortium name="The Broad Institute Genome Sequencing Platform"/>
            <person name="Ma L.-J."/>
            <person name="Dead R."/>
            <person name="Young S."/>
            <person name="Zeng Q."/>
            <person name="Koehrsen M."/>
            <person name="Alvarado L."/>
            <person name="Berlin A."/>
            <person name="Chapman S.B."/>
            <person name="Chen Z."/>
            <person name="Freedman E."/>
            <person name="Gellesch M."/>
            <person name="Goldberg J."/>
            <person name="Griggs A."/>
            <person name="Gujja S."/>
            <person name="Heilman E.R."/>
            <person name="Heiman D."/>
            <person name="Hepburn T."/>
            <person name="Howarth C."/>
            <person name="Jen D."/>
            <person name="Larson L."/>
            <person name="Mehta T."/>
            <person name="Neiman D."/>
            <person name="Pearson M."/>
            <person name="Roberts A."/>
            <person name="Saif S."/>
            <person name="Shea T."/>
            <person name="Shenoy N."/>
            <person name="Sisk P."/>
            <person name="Stolte C."/>
            <person name="Sykes S."/>
            <person name="Walk T."/>
            <person name="White J."/>
            <person name="Yandava C."/>
            <person name="Haas B."/>
            <person name="Nusbaum C."/>
            <person name="Birren B."/>
        </authorList>
    </citation>
    <scope>NUCLEOTIDE SEQUENCE [LARGE SCALE GENOMIC DNA]</scope>
    <source>
        <strain evidence="8">R3-111a-1</strain>
    </source>
</reference>
<dbReference type="InterPro" id="IPR056884">
    <property type="entry name" value="NPHP3-like_N"/>
</dbReference>
<dbReference type="InterPro" id="IPR027417">
    <property type="entry name" value="P-loop_NTPase"/>
</dbReference>
<keyword evidence="3" id="KW-0732">Signal</keyword>
<dbReference type="VEuPathDB" id="FungiDB:GGTG_09354"/>
<dbReference type="SUPFAM" id="SSF52540">
    <property type="entry name" value="P-loop containing nucleoside triphosphate hydrolases"/>
    <property type="match status" value="1"/>
</dbReference>
<keyword evidence="1" id="KW-0677">Repeat</keyword>
<dbReference type="InterPro" id="IPR056693">
    <property type="entry name" value="DUF7791"/>
</dbReference>
<gene>
    <name evidence="7" type="primary">20349812</name>
    <name evidence="6" type="ORF">GGTG_09354</name>
</gene>
<organism evidence="6">
    <name type="scientific">Gaeumannomyces tritici (strain R3-111a-1)</name>
    <name type="common">Wheat and barley take-all root rot fungus</name>
    <name type="synonym">Gaeumannomyces graminis var. tritici</name>
    <dbReference type="NCBI Taxonomy" id="644352"/>
    <lineage>
        <taxon>Eukaryota</taxon>
        <taxon>Fungi</taxon>
        <taxon>Dikarya</taxon>
        <taxon>Ascomycota</taxon>
        <taxon>Pezizomycotina</taxon>
        <taxon>Sordariomycetes</taxon>
        <taxon>Sordariomycetidae</taxon>
        <taxon>Magnaporthales</taxon>
        <taxon>Magnaporthaceae</taxon>
        <taxon>Gaeumannomyces</taxon>
    </lineage>
</organism>
<accession>J3P757</accession>
<proteinExistence type="predicted"/>
<evidence type="ECO:0000259" key="4">
    <source>
        <dbReference type="Pfam" id="PF24883"/>
    </source>
</evidence>
<feature type="domain" description="DUF7791" evidence="5">
    <location>
        <begin position="578"/>
        <end position="712"/>
    </location>
</feature>
<evidence type="ECO:0000259" key="5">
    <source>
        <dbReference type="Pfam" id="PF25053"/>
    </source>
</evidence>
<evidence type="ECO:0000256" key="2">
    <source>
        <dbReference type="SAM" id="MobiDB-lite"/>
    </source>
</evidence>
<dbReference type="Pfam" id="PF24883">
    <property type="entry name" value="NPHP3_N"/>
    <property type="match status" value="1"/>
</dbReference>
<reference evidence="7" key="5">
    <citation type="submission" date="2018-04" db="UniProtKB">
        <authorList>
            <consortium name="EnsemblFungi"/>
        </authorList>
    </citation>
    <scope>IDENTIFICATION</scope>
    <source>
        <strain evidence="7">R3-111a-1</strain>
    </source>
</reference>
<dbReference type="PANTHER" id="PTHR10039:SF5">
    <property type="entry name" value="NACHT DOMAIN-CONTAINING PROTEIN"/>
    <property type="match status" value="1"/>
</dbReference>
<evidence type="ECO:0000313" key="6">
    <source>
        <dbReference type="EMBL" id="EJT72488.1"/>
    </source>
</evidence>
<dbReference type="EnsemblFungi" id="EJT72488">
    <property type="protein sequence ID" value="EJT72488"/>
    <property type="gene ID" value="GGTG_09354"/>
</dbReference>
<feature type="domain" description="Nephrocystin 3-like N-terminal" evidence="4">
    <location>
        <begin position="298"/>
        <end position="468"/>
    </location>
</feature>
<dbReference type="Pfam" id="PF25053">
    <property type="entry name" value="DUF7791"/>
    <property type="match status" value="1"/>
</dbReference>
<dbReference type="GeneID" id="20349812"/>
<dbReference type="HOGENOM" id="CLU_002341_4_0_1"/>
<keyword evidence="8" id="KW-1185">Reference proteome</keyword>
<evidence type="ECO:0000256" key="3">
    <source>
        <dbReference type="SAM" id="SignalP"/>
    </source>
</evidence>
<evidence type="ECO:0008006" key="9">
    <source>
        <dbReference type="Google" id="ProtNLM"/>
    </source>
</evidence>
<evidence type="ECO:0000313" key="8">
    <source>
        <dbReference type="Proteomes" id="UP000006039"/>
    </source>
</evidence>
<dbReference type="Proteomes" id="UP000006039">
    <property type="component" value="Unassembled WGS sequence"/>
</dbReference>
<feature type="region of interest" description="Disordered" evidence="2">
    <location>
        <begin position="932"/>
        <end position="961"/>
    </location>
</feature>
<protein>
    <recommendedName>
        <fullName evidence="9">NACHT domain-containing protein</fullName>
    </recommendedName>
</protein>
<dbReference type="AlphaFoldDB" id="J3P757"/>
<dbReference type="OrthoDB" id="443402at2759"/>
<dbReference type="PANTHER" id="PTHR10039">
    <property type="entry name" value="AMELOGENIN"/>
    <property type="match status" value="1"/>
</dbReference>
<dbReference type="EMBL" id="GL385399">
    <property type="protein sequence ID" value="EJT72488.1"/>
    <property type="molecule type" value="Genomic_DNA"/>
</dbReference>
<name>J3P757_GAET3</name>
<dbReference type="eggNOG" id="ENOG502SHWY">
    <property type="taxonomic scope" value="Eukaryota"/>
</dbReference>
<evidence type="ECO:0000256" key="1">
    <source>
        <dbReference type="ARBA" id="ARBA00022737"/>
    </source>
</evidence>
<dbReference type="Gene3D" id="3.40.50.300">
    <property type="entry name" value="P-loop containing nucleotide triphosphate hydrolases"/>
    <property type="match status" value="1"/>
</dbReference>
<dbReference type="STRING" id="644352.J3P757"/>
<feature type="chain" id="PRO_5015095007" description="NACHT domain-containing protein" evidence="3">
    <location>
        <begin position="21"/>
        <end position="1072"/>
    </location>
</feature>
<sequence length="1072" mass="120048">MEAFAAIGLASNILQFLTLGANIVSDSREIFESARGITKELGGVEEMCQRLSRLCTNLSIDHPIPPAPYCGNSAKSKARTAEDGLAELAVQCKATAEELAEQIRSMILDPAQGPRTKRGALRAAIKAHLGKEKTEDLQKRLQGYREELVVHFLQITTAQDRRSLDSSVIQHLEDLKAANLGLVHDHSAKIAQLTTIIQDLPRQTNMLRQLYGTELLAQLSTVSKDLEIICASSTRQWISEHEVVQALHFDARPMRQESIPEAHKKTFRWLFGSTADNQGDWEAWYRPSHKTVATESLLLRWLRKGSGVYWVSGKPGSGKSTFMKFVARHPKTQVALNAWSRSSECRTGAYYFWSAGTRLEKSVEGLFRSLLFDVLVHDPDLIPLLFPQRWATLTAARRGPRRRTLVDETWTMKELSDAFRLLSKAPESRRFCFFIDGLDEYSGDHLELLEVLDSMKASQNIKLCVSSRPWNVFEDKLGRESSTKLYLHELTRPDIAKYVKSTLNNDGNWAMESKNNTRYTVLVEEISDKAQGVFLWVVLVVRSIREGLSNGDSLRMLEGRLKTIPQELGPFFLHILNSIPIIYRVQMALFFRVALDTSAKLTLMHYSFLHDCYEEDRFAFRVLSEPLDKYDIFDRHCKMRRRLNARCKGLLEIHLDPAERRQYLAHRVTFLHRTVRDFLREEEMMAYLQDTLGDYPTNTAVLNAYIALIKVCPPDDFPDNLVPDALNFAREAEAECAEAAVECVNELVRAGHALGQEWARPQRFQRLAVRHCLTGYIEAMVVGGGGGAHHHHPPLSPLQASLLLDNCLEACASTDPDAADASPVLEVLLGNGTVRDQLARDEECWRTYAQNLAAAVVKTSDLDMTRRLRSPLVLVVPHVRGRIDARHSHRVVWDALFTNLVGLVLGGASVARAVTVARLQMLEELFAHGASPNCRRGGGHHDDDQQRQPPPARTQRRGGAREEDDTVWSWFCEHIRSTAAAGAHTVGGGSSGAGSSAVRAELMAHIVEVLLNAGADTAHSKSLAGEEASAMFPPRLATSIRDKLPSTKWQDKTSGWVSFLVSIVPVISWFVT</sequence>
<reference evidence="6" key="3">
    <citation type="submission" date="2010-09" db="EMBL/GenBank/DDBJ databases">
        <title>Annotation of Gaeumannomyces graminis var. tritici R3-111a-1.</title>
        <authorList>
            <consortium name="The Broad Institute Genome Sequencing Platform"/>
            <person name="Ma L.-J."/>
            <person name="Dead R."/>
            <person name="Young S.K."/>
            <person name="Zeng Q."/>
            <person name="Gargeya S."/>
            <person name="Fitzgerald M."/>
            <person name="Haas B."/>
            <person name="Abouelleil A."/>
            <person name="Alvarado L."/>
            <person name="Arachchi H.M."/>
            <person name="Berlin A."/>
            <person name="Brown A."/>
            <person name="Chapman S.B."/>
            <person name="Chen Z."/>
            <person name="Dunbar C."/>
            <person name="Freedman E."/>
            <person name="Gearin G."/>
            <person name="Gellesch M."/>
            <person name="Goldberg J."/>
            <person name="Griggs A."/>
            <person name="Gujja S."/>
            <person name="Heiman D."/>
            <person name="Howarth C."/>
            <person name="Larson L."/>
            <person name="Lui A."/>
            <person name="MacDonald P.J.P."/>
            <person name="Mehta T."/>
            <person name="Montmayeur A."/>
            <person name="Murphy C."/>
            <person name="Neiman D."/>
            <person name="Pearson M."/>
            <person name="Priest M."/>
            <person name="Roberts A."/>
            <person name="Saif S."/>
            <person name="Shea T."/>
            <person name="Shenoy N."/>
            <person name="Sisk P."/>
            <person name="Stolte C."/>
            <person name="Sykes S."/>
            <person name="Yandava C."/>
            <person name="Wortman J."/>
            <person name="Nusbaum C."/>
            <person name="Birren B."/>
        </authorList>
    </citation>
    <scope>NUCLEOTIDE SEQUENCE</scope>
    <source>
        <strain evidence="6">R3-111a-1</strain>
    </source>
</reference>
<reference evidence="7" key="4">
    <citation type="journal article" date="2015" name="G3 (Bethesda)">
        <title>Genome sequences of three phytopathogenic species of the Magnaporthaceae family of fungi.</title>
        <authorList>
            <person name="Okagaki L.H."/>
            <person name="Nunes C.C."/>
            <person name="Sailsbery J."/>
            <person name="Clay B."/>
            <person name="Brown D."/>
            <person name="John T."/>
            <person name="Oh Y."/>
            <person name="Young N."/>
            <person name="Fitzgerald M."/>
            <person name="Haas B.J."/>
            <person name="Zeng Q."/>
            <person name="Young S."/>
            <person name="Adiconis X."/>
            <person name="Fan L."/>
            <person name="Levin J.Z."/>
            <person name="Mitchell T.K."/>
            <person name="Okubara P.A."/>
            <person name="Farman M.L."/>
            <person name="Kohn L.M."/>
            <person name="Birren B."/>
            <person name="Ma L.-J."/>
            <person name="Dean R.A."/>
        </authorList>
    </citation>
    <scope>NUCLEOTIDE SEQUENCE</scope>
    <source>
        <strain evidence="7">R3-111a-1</strain>
    </source>
</reference>
<evidence type="ECO:0000313" key="7">
    <source>
        <dbReference type="EnsemblFungi" id="EJT72488"/>
    </source>
</evidence>
<reference evidence="6" key="2">
    <citation type="submission" date="2010-07" db="EMBL/GenBank/DDBJ databases">
        <authorList>
            <consortium name="The Broad Institute Genome Sequencing Platform"/>
            <consortium name="Broad Institute Genome Sequencing Center for Infectious Disease"/>
            <person name="Ma L.-J."/>
            <person name="Dead R."/>
            <person name="Young S."/>
            <person name="Zeng Q."/>
            <person name="Koehrsen M."/>
            <person name="Alvarado L."/>
            <person name="Berlin A."/>
            <person name="Chapman S.B."/>
            <person name="Chen Z."/>
            <person name="Freedman E."/>
            <person name="Gellesch M."/>
            <person name="Goldberg J."/>
            <person name="Griggs A."/>
            <person name="Gujja S."/>
            <person name="Heilman E.R."/>
            <person name="Heiman D."/>
            <person name="Hepburn T."/>
            <person name="Howarth C."/>
            <person name="Jen D."/>
            <person name="Larson L."/>
            <person name="Mehta T."/>
            <person name="Neiman D."/>
            <person name="Pearson M."/>
            <person name="Roberts A."/>
            <person name="Saif S."/>
            <person name="Shea T."/>
            <person name="Shenoy N."/>
            <person name="Sisk P."/>
            <person name="Stolte C."/>
            <person name="Sykes S."/>
            <person name="Walk T."/>
            <person name="White J."/>
            <person name="Yandava C."/>
            <person name="Haas B."/>
            <person name="Nusbaum C."/>
            <person name="Birren B."/>
        </authorList>
    </citation>
    <scope>NUCLEOTIDE SEQUENCE</scope>
    <source>
        <strain evidence="6">R3-111a-1</strain>
    </source>
</reference>
<dbReference type="RefSeq" id="XP_009225462.1">
    <property type="nucleotide sequence ID" value="XM_009227198.1"/>
</dbReference>